<reference evidence="1 2" key="1">
    <citation type="submission" date="2019-05" db="EMBL/GenBank/DDBJ databases">
        <title>Complete genome sequence of sixteen phages from Abidjan, cote d'Ivoire, isolated on a single strain of Achromobacter xylosoxidans.</title>
        <authorList>
            <person name="Essoh C."/>
            <person name="Vernadet J.-P."/>
            <person name="Vergnaud G."/>
            <person name="Pourcel C."/>
        </authorList>
    </citation>
    <scope>NUCLEOTIDE SEQUENCE [LARGE SCALE GENOMIC DNA]</scope>
</reference>
<evidence type="ECO:0000313" key="1">
    <source>
        <dbReference type="EMBL" id="QDH83783.1"/>
    </source>
</evidence>
<dbReference type="EMBL" id="MK962626">
    <property type="protein sequence ID" value="QDH83783.1"/>
    <property type="molecule type" value="Genomic_DNA"/>
</dbReference>
<organism evidence="1 2">
    <name type="scientific">Achromobacter phage vB_AxyP_19-32_Axy04</name>
    <dbReference type="NCBI Taxonomy" id="2591039"/>
    <lineage>
        <taxon>Viruses</taxon>
        <taxon>Duplodnaviria</taxon>
        <taxon>Heunggongvirae</taxon>
        <taxon>Uroviricota</taxon>
        <taxon>Caudoviricetes</taxon>
        <taxon>Schitoviridae</taxon>
        <taxon>Rothmandenesvirinae</taxon>
        <taxon>Dongdastvirus</taxon>
        <taxon>Dongdastvirus Axy04</taxon>
    </lineage>
</organism>
<protein>
    <submittedName>
        <fullName evidence="1">Uncharacterized protein</fullName>
    </submittedName>
</protein>
<proteinExistence type="predicted"/>
<name>A0A514CTH5_9CAUD</name>
<sequence length="104" mass="12048">MKPILIINDCGEVTDDMCLHMINYPNPLGNPLRVNERWDADFIKEMYSKFILTKIRDKDEAVINELDLIASRVMDGHQVVFYQDDYEVHGQVLADFIMETINAA</sequence>
<accession>A0A514CTH5</accession>
<evidence type="ECO:0000313" key="2">
    <source>
        <dbReference type="Proteomes" id="UP000315683"/>
    </source>
</evidence>
<gene>
    <name evidence="1" type="ORF">Axy04_013</name>
</gene>
<dbReference type="Proteomes" id="UP000315683">
    <property type="component" value="Segment"/>
</dbReference>
<keyword evidence="2" id="KW-1185">Reference proteome</keyword>